<dbReference type="Gene3D" id="3.80.10.10">
    <property type="entry name" value="Ribonuclease Inhibitor"/>
    <property type="match status" value="2"/>
</dbReference>
<evidence type="ECO:0000256" key="10">
    <source>
        <dbReference type="SAM" id="Phobius"/>
    </source>
</evidence>
<dbReference type="InterPro" id="IPR003591">
    <property type="entry name" value="Leu-rich_rpt_typical-subtyp"/>
</dbReference>
<evidence type="ECO:0000256" key="8">
    <source>
        <dbReference type="ARBA" id="ARBA00023157"/>
    </source>
</evidence>
<dbReference type="Gene3D" id="1.20.1070.10">
    <property type="entry name" value="Rhodopsin 7-helix transmembrane proteins"/>
    <property type="match status" value="2"/>
</dbReference>
<evidence type="ECO:0000256" key="6">
    <source>
        <dbReference type="ARBA" id="ARBA00022989"/>
    </source>
</evidence>
<evidence type="ECO:0000256" key="1">
    <source>
        <dbReference type="ARBA" id="ARBA00004141"/>
    </source>
</evidence>
<feature type="compositionally biased region" description="Polar residues" evidence="9">
    <location>
        <begin position="338"/>
        <end position="349"/>
    </location>
</feature>
<feature type="region of interest" description="Disordered" evidence="9">
    <location>
        <begin position="1364"/>
        <end position="1470"/>
    </location>
</feature>
<feature type="region of interest" description="Disordered" evidence="9">
    <location>
        <begin position="380"/>
        <end position="420"/>
    </location>
</feature>
<dbReference type="SMART" id="SM00369">
    <property type="entry name" value="LRR_TYP"/>
    <property type="match status" value="3"/>
</dbReference>
<evidence type="ECO:0000256" key="3">
    <source>
        <dbReference type="ARBA" id="ARBA00022692"/>
    </source>
</evidence>
<dbReference type="EMBL" id="BLXT01005898">
    <property type="protein sequence ID" value="GFO27272.1"/>
    <property type="molecule type" value="Genomic_DNA"/>
</dbReference>
<feature type="compositionally biased region" description="Polar residues" evidence="9">
    <location>
        <begin position="380"/>
        <end position="390"/>
    </location>
</feature>
<dbReference type="InterPro" id="IPR032675">
    <property type="entry name" value="LRR_dom_sf"/>
</dbReference>
<dbReference type="InterPro" id="IPR000203">
    <property type="entry name" value="GPS"/>
</dbReference>
<keyword evidence="2" id="KW-0433">Leucine-rich repeat</keyword>
<dbReference type="Proteomes" id="UP000735302">
    <property type="component" value="Unassembled WGS sequence"/>
</dbReference>
<dbReference type="InterPro" id="IPR046338">
    <property type="entry name" value="GAIN_dom_sf"/>
</dbReference>
<keyword evidence="6 10" id="KW-1133">Transmembrane helix</keyword>
<keyword evidence="14" id="KW-1185">Reference proteome</keyword>
<dbReference type="InterPro" id="IPR057244">
    <property type="entry name" value="GAIN_B"/>
</dbReference>
<feature type="transmembrane region" description="Helical" evidence="10">
    <location>
        <begin position="1219"/>
        <end position="1237"/>
    </location>
</feature>
<dbReference type="InterPro" id="IPR000832">
    <property type="entry name" value="GPCR_2_secretin-like"/>
</dbReference>
<evidence type="ECO:0000259" key="12">
    <source>
        <dbReference type="PROSITE" id="PS50261"/>
    </source>
</evidence>
<evidence type="ECO:0000256" key="7">
    <source>
        <dbReference type="ARBA" id="ARBA00023136"/>
    </source>
</evidence>
<feature type="transmembrane region" description="Helical" evidence="10">
    <location>
        <begin position="1243"/>
        <end position="1266"/>
    </location>
</feature>
<dbReference type="Pfam" id="PF01825">
    <property type="entry name" value="GPS"/>
    <property type="match status" value="1"/>
</dbReference>
<dbReference type="Gene3D" id="2.60.220.50">
    <property type="match status" value="1"/>
</dbReference>
<protein>
    <submittedName>
        <fullName evidence="13">G-protein coupled receptor 126-like</fullName>
    </submittedName>
</protein>
<evidence type="ECO:0000313" key="13">
    <source>
        <dbReference type="EMBL" id="GFO27272.1"/>
    </source>
</evidence>
<dbReference type="PANTHER" id="PTHR45692">
    <property type="entry name" value="G_PROTEIN_RECEP_F2_4 DOMAIN-CONTAINING PROTEIN"/>
    <property type="match status" value="1"/>
</dbReference>
<dbReference type="Pfam" id="PF13855">
    <property type="entry name" value="LRR_8"/>
    <property type="match status" value="1"/>
</dbReference>
<dbReference type="GO" id="GO:0007166">
    <property type="term" value="P:cell surface receptor signaling pathway"/>
    <property type="evidence" value="ECO:0007669"/>
    <property type="project" value="InterPro"/>
</dbReference>
<evidence type="ECO:0000256" key="9">
    <source>
        <dbReference type="SAM" id="MobiDB-lite"/>
    </source>
</evidence>
<feature type="transmembrane region" description="Helical" evidence="10">
    <location>
        <begin position="1072"/>
        <end position="1094"/>
    </location>
</feature>
<feature type="compositionally biased region" description="Polar residues" evidence="9">
    <location>
        <begin position="1364"/>
        <end position="1381"/>
    </location>
</feature>
<evidence type="ECO:0000256" key="2">
    <source>
        <dbReference type="ARBA" id="ARBA00022614"/>
    </source>
</evidence>
<dbReference type="PRINTS" id="PR00249">
    <property type="entry name" value="GPCRSECRETIN"/>
</dbReference>
<reference evidence="13 14" key="1">
    <citation type="journal article" date="2021" name="Elife">
        <title>Chloroplast acquisition without the gene transfer in kleptoplastic sea slugs, Plakobranchus ocellatus.</title>
        <authorList>
            <person name="Maeda T."/>
            <person name="Takahashi S."/>
            <person name="Yoshida T."/>
            <person name="Shimamura S."/>
            <person name="Takaki Y."/>
            <person name="Nagai Y."/>
            <person name="Toyoda A."/>
            <person name="Suzuki Y."/>
            <person name="Arimoto A."/>
            <person name="Ishii H."/>
            <person name="Satoh N."/>
            <person name="Nishiyama T."/>
            <person name="Hasebe M."/>
            <person name="Maruyama T."/>
            <person name="Minagawa J."/>
            <person name="Obokata J."/>
            <person name="Shigenobu S."/>
        </authorList>
    </citation>
    <scope>NUCLEOTIDE SEQUENCE [LARGE SCALE GENOMIC DNA]</scope>
</reference>
<comment type="caution">
    <text evidence="13">The sequence shown here is derived from an EMBL/GenBank/DDBJ whole genome shotgun (WGS) entry which is preliminary data.</text>
</comment>
<feature type="compositionally biased region" description="Low complexity" evidence="9">
    <location>
        <begin position="274"/>
        <end position="289"/>
    </location>
</feature>
<feature type="region of interest" description="Disordered" evidence="9">
    <location>
        <begin position="268"/>
        <end position="365"/>
    </location>
</feature>
<feature type="compositionally biased region" description="Polar residues" evidence="9">
    <location>
        <begin position="1448"/>
        <end position="1457"/>
    </location>
</feature>
<comment type="subcellular location">
    <subcellularLocation>
        <location evidence="1">Membrane</location>
        <topology evidence="1">Multi-pass membrane protein</topology>
    </subcellularLocation>
</comment>
<keyword evidence="13" id="KW-0675">Receptor</keyword>
<dbReference type="InterPro" id="IPR001611">
    <property type="entry name" value="Leu-rich_rpt"/>
</dbReference>
<feature type="domain" description="GAIN-B" evidence="11">
    <location>
        <begin position="899"/>
        <end position="1059"/>
    </location>
</feature>
<dbReference type="SMART" id="SM00303">
    <property type="entry name" value="GPS"/>
    <property type="match status" value="1"/>
</dbReference>
<keyword evidence="7 10" id="KW-0472">Membrane</keyword>
<sequence length="1498" mass="165007">MCKNYRGLLLSQTERNSFDVRKRWCWQSFTMSAANARQLLVLIVAVLIPSMTSSQLRKTACPNVCVCNLAEVRCIGSQLGLTAVPIGITRNISNLAITQTGITRIERTDFKGLEELKILYLQDNNINFIDPLALRNMYKLELVNLERNRLTSLDPTGLMFQHMPSLTLIDMQMNSITSLNRFSFLTAVAKPNTNLSVRLYQNPVQCNCDVLAMRTWMDILPNDRLILADLVCQNDARQRTYDKVPKTLFGNCQVRACIAKGIGNNTKNNAIDQNPNGIKNNNSTNGNIKRPSVENDNSIEKGEQTEETDLFLQGNPFGTTPTTTNPLFAHEDDAKGLPTSSSRTTTERGYQSDPRNHGNSNSNSNEKKCRNLIAIQNSAQIRGVGNQNEQRPFDSDDEEICEENDEESAEDIADKPTPNGCGADEDIFSTMFKCPVCEKERTNYACNLKPHQTCTGLEMVCLRTVTWNQANHTLLVTSRCESYISCLSRENRNSDRCGVGYQSNGDVRCEFCCLGPTCHNDSIGGRTFDQTFYLSYVKGTGPYESYMGDASSTLYRNEMERITTGVRSEIRSVKGGVDVYFISFGAHSSTQHKVTLRIEITALTSETEGSILSTLEQDIGISVGTRNGFLFSEQAVMNSVLLRRNFTGELFCQEETTNSDKGTMIWGRTKAGSTLMVACPLQNSGSGKQAYAKRACVISLNGDVASWGLVEDGNCPNTGTANTLDDLLNETVNSDNVQKISSAVEELTSTISSEEDGSKQWATETVDKTVTALEIFVQPEYLDKEGVASNVVQTVSNLLDIDQDIMREAEEEKQTSQRILSLIDIVSETGPLVGGKLKIVAPNVVVAAQRVGPSETRDLTLQAHTADGAERRLEDNQVSLDFSARNKNPSTDTTNLVLPIAAIVRSMTSEEKRKLERASFAVHRSDKLFSKIKAEALKTMQESSSYPTLMENGEVSMKISDGSSGNTAKARYVTEVNSFILSASMPGVKIDNLSENVTMTFEHNTTTNATNPRCVFWDELTNDWSSAGCGVVISLPEATQCGCDHLTNFALLMDIYQEGTGLSSLDRKVLSFISYVGVGVSLGALLLTLLTYSLFRKLHRDNPSKILINLCLALLFSNLVYLVGMHDYAFDNSTVCKIVAVLLHYCLLASLTWMAVEAFYMYLALIVVFKTYFTRFILKCAIIGWGIPLVIVIVTLAIDSTDNYGFINSGITLQRLRGAIGVVSLLGLTWIFAVFAIGEASVVFYYLFAIFNSLQGLFIFVFYCLLKKDAVIAWKRVLVCFEEYGESSKSSSNSRAASNAGTNQNVVSVKFKPKSSTQHGTTSSRETTSTALPDSRKASVITMLDSGNMYHTIEDGDVYTTLDNEQTHHTPSAPSTESSHPQGPPSYSDAHVSANPSMQQYPYTDKEPSNRYRDGSISSSSSTSSPTALFRPGSQPFAAPFSYPERYYQQQPSSPRKTSGGGGGVGEIDSTNIAKVGDIRLRFERTLSNNSNKYGSNI</sequence>
<dbReference type="PROSITE" id="PS50261">
    <property type="entry name" value="G_PROTEIN_RECEP_F2_4"/>
    <property type="match status" value="1"/>
</dbReference>
<dbReference type="CDD" id="cd15040">
    <property type="entry name" value="7tmB2_Adhesion"/>
    <property type="match status" value="1"/>
</dbReference>
<keyword evidence="5" id="KW-0677">Repeat</keyword>
<evidence type="ECO:0000256" key="4">
    <source>
        <dbReference type="ARBA" id="ARBA00022729"/>
    </source>
</evidence>
<organism evidence="13 14">
    <name type="scientific">Plakobranchus ocellatus</name>
    <dbReference type="NCBI Taxonomy" id="259542"/>
    <lineage>
        <taxon>Eukaryota</taxon>
        <taxon>Metazoa</taxon>
        <taxon>Spiralia</taxon>
        <taxon>Lophotrochozoa</taxon>
        <taxon>Mollusca</taxon>
        <taxon>Gastropoda</taxon>
        <taxon>Heterobranchia</taxon>
        <taxon>Euthyneura</taxon>
        <taxon>Panpulmonata</taxon>
        <taxon>Sacoglossa</taxon>
        <taxon>Placobranchoidea</taxon>
        <taxon>Plakobranchidae</taxon>
        <taxon>Plakobranchus</taxon>
    </lineage>
</organism>
<feature type="domain" description="G-protein coupled receptors family 2 profile 2" evidence="12">
    <location>
        <begin position="1070"/>
        <end position="1231"/>
    </location>
</feature>
<name>A0AAV4C7L1_9GAST</name>
<dbReference type="InterPro" id="IPR017983">
    <property type="entry name" value="GPCR_2_secretin-like_CS"/>
</dbReference>
<dbReference type="GO" id="GO:0004930">
    <property type="term" value="F:G protein-coupled receptor activity"/>
    <property type="evidence" value="ECO:0007669"/>
    <property type="project" value="InterPro"/>
</dbReference>
<dbReference type="PROSITE" id="PS50221">
    <property type="entry name" value="GAIN_B"/>
    <property type="match status" value="1"/>
</dbReference>
<feature type="compositionally biased region" description="Basic and acidic residues" evidence="9">
    <location>
        <begin position="1404"/>
        <end position="1414"/>
    </location>
</feature>
<proteinExistence type="predicted"/>
<feature type="compositionally biased region" description="Low complexity" evidence="9">
    <location>
        <begin position="314"/>
        <end position="326"/>
    </location>
</feature>
<gene>
    <name evidence="13" type="ORF">PoB_005377700</name>
</gene>
<evidence type="ECO:0000256" key="5">
    <source>
        <dbReference type="ARBA" id="ARBA00022737"/>
    </source>
</evidence>
<dbReference type="PROSITE" id="PS00650">
    <property type="entry name" value="G_PROTEIN_RECEP_F2_2"/>
    <property type="match status" value="1"/>
</dbReference>
<evidence type="ECO:0000259" key="11">
    <source>
        <dbReference type="PROSITE" id="PS50221"/>
    </source>
</evidence>
<keyword evidence="8" id="KW-1015">Disulfide bond</keyword>
<dbReference type="Pfam" id="PF00002">
    <property type="entry name" value="7tm_2"/>
    <property type="match status" value="2"/>
</dbReference>
<dbReference type="PANTHER" id="PTHR45692:SF1">
    <property type="entry name" value="G-PROTEIN COUPLED RECEPTORS FAMILY 2 PROFILE 2 DOMAIN-CONTAINING PROTEIN"/>
    <property type="match status" value="1"/>
</dbReference>
<dbReference type="SUPFAM" id="SSF52058">
    <property type="entry name" value="L domain-like"/>
    <property type="match status" value="1"/>
</dbReference>
<dbReference type="InterPro" id="IPR017981">
    <property type="entry name" value="GPCR_2-like_7TM"/>
</dbReference>
<dbReference type="PROSITE" id="PS51450">
    <property type="entry name" value="LRR"/>
    <property type="match status" value="1"/>
</dbReference>
<accession>A0AAV4C7L1</accession>
<feature type="compositionally biased region" description="Acidic residues" evidence="9">
    <location>
        <begin position="395"/>
        <end position="411"/>
    </location>
</feature>
<dbReference type="GO" id="GO:0016020">
    <property type="term" value="C:membrane"/>
    <property type="evidence" value="ECO:0007669"/>
    <property type="project" value="UniProtKB-SubCell"/>
</dbReference>
<feature type="transmembrane region" description="Helical" evidence="10">
    <location>
        <begin position="1106"/>
        <end position="1123"/>
    </location>
</feature>
<evidence type="ECO:0000313" key="14">
    <source>
        <dbReference type="Proteomes" id="UP000735302"/>
    </source>
</evidence>
<feature type="compositionally biased region" description="Polar residues" evidence="9">
    <location>
        <begin position="1314"/>
        <end position="1332"/>
    </location>
</feature>
<feature type="compositionally biased region" description="Low complexity" evidence="9">
    <location>
        <begin position="1416"/>
        <end position="1425"/>
    </location>
</feature>
<feature type="region of interest" description="Disordered" evidence="9">
    <location>
        <begin position="1308"/>
        <end position="1335"/>
    </location>
</feature>
<keyword evidence="4" id="KW-0732">Signal</keyword>
<keyword evidence="3 10" id="KW-0812">Transmembrane</keyword>
<feature type="transmembrane region" description="Helical" evidence="10">
    <location>
        <begin position="1176"/>
        <end position="1198"/>
    </location>
</feature>